<dbReference type="EMBL" id="MOEN01000019">
    <property type="protein sequence ID" value="OMH40356.1"/>
    <property type="molecule type" value="Genomic_DNA"/>
</dbReference>
<feature type="domain" description="Methionyl/Valyl/Leucyl/Isoleucyl-tRNA synthetase anticodon-binding" evidence="12">
    <location>
        <begin position="756"/>
        <end position="880"/>
    </location>
</feature>
<evidence type="ECO:0000313" key="14">
    <source>
        <dbReference type="EMBL" id="OMH40356.1"/>
    </source>
</evidence>
<dbReference type="FunFam" id="3.10.20.590:FF:000001">
    <property type="entry name" value="Leucine--tRNA ligase"/>
    <property type="match status" value="1"/>
</dbReference>
<dbReference type="CDD" id="cd00812">
    <property type="entry name" value="LeuRS_core"/>
    <property type="match status" value="1"/>
</dbReference>
<dbReference type="PROSITE" id="PS00178">
    <property type="entry name" value="AA_TRNA_LIGASE_I"/>
    <property type="match status" value="1"/>
</dbReference>
<comment type="similarity">
    <text evidence="1 9 10">Belongs to the class-I aminoacyl-tRNA synthetase family.</text>
</comment>
<dbReference type="CDD" id="cd07958">
    <property type="entry name" value="Anticodon_Ia_Leu_BEm"/>
    <property type="match status" value="1"/>
</dbReference>
<dbReference type="GO" id="GO:0005524">
    <property type="term" value="F:ATP binding"/>
    <property type="evidence" value="ECO:0007669"/>
    <property type="project" value="UniProtKB-UniRule"/>
</dbReference>
<dbReference type="FunFam" id="1.10.730.10:FF:000011">
    <property type="entry name" value="Leucine--tRNA ligase chloroplastic/mitochondrial"/>
    <property type="match status" value="1"/>
</dbReference>
<dbReference type="FunFam" id="3.40.50.620:FF:000003">
    <property type="entry name" value="Leucine--tRNA ligase"/>
    <property type="match status" value="1"/>
</dbReference>
<protein>
    <recommendedName>
        <fullName evidence="9">Leucine--tRNA ligase</fullName>
        <ecNumber evidence="9">6.1.1.4</ecNumber>
    </recommendedName>
    <alternativeName>
        <fullName evidence="9">Leucyl-tRNA synthetase</fullName>
        <shortName evidence="9">LeuRS</shortName>
    </alternativeName>
</protein>
<keyword evidence="7 9" id="KW-0030">Aminoacyl-tRNA synthetase</keyword>
<evidence type="ECO:0000256" key="8">
    <source>
        <dbReference type="ARBA" id="ARBA00047469"/>
    </source>
</evidence>
<evidence type="ECO:0000256" key="2">
    <source>
        <dbReference type="ARBA" id="ARBA00022490"/>
    </source>
</evidence>
<dbReference type="SUPFAM" id="SSF50677">
    <property type="entry name" value="ValRS/IleRS/LeuRS editing domain"/>
    <property type="match status" value="1"/>
</dbReference>
<evidence type="ECO:0000256" key="6">
    <source>
        <dbReference type="ARBA" id="ARBA00022917"/>
    </source>
</evidence>
<dbReference type="EC" id="6.1.1.4" evidence="9"/>
<dbReference type="PANTHER" id="PTHR43740">
    <property type="entry name" value="LEUCYL-TRNA SYNTHETASE"/>
    <property type="match status" value="1"/>
</dbReference>
<keyword evidence="15" id="KW-1185">Reference proteome</keyword>
<dbReference type="STRING" id="1914305.BLW93_05680"/>
<dbReference type="PANTHER" id="PTHR43740:SF2">
    <property type="entry name" value="LEUCINE--TRNA LIGASE, MITOCHONDRIAL"/>
    <property type="match status" value="1"/>
</dbReference>
<evidence type="ECO:0000256" key="9">
    <source>
        <dbReference type="HAMAP-Rule" id="MF_00049"/>
    </source>
</evidence>
<gene>
    <name evidence="9" type="primary">leuS</name>
    <name evidence="14" type="ORF">BLW93_05680</name>
</gene>
<feature type="domain" description="Aminoacyl-tRNA synthetase class Ia" evidence="11">
    <location>
        <begin position="676"/>
        <end position="714"/>
    </location>
</feature>
<dbReference type="InterPro" id="IPR013155">
    <property type="entry name" value="M/V/L/I-tRNA-synth_anticd-bd"/>
</dbReference>
<dbReference type="InterPro" id="IPR009080">
    <property type="entry name" value="tRNAsynth_Ia_anticodon-bd"/>
</dbReference>
<dbReference type="Gene3D" id="3.40.50.620">
    <property type="entry name" value="HUPs"/>
    <property type="match status" value="2"/>
</dbReference>
<name>A0A1R1MKR7_9BACT</name>
<keyword evidence="5 9" id="KW-0067">ATP-binding</keyword>
<dbReference type="InterPro" id="IPR014729">
    <property type="entry name" value="Rossmann-like_a/b/a_fold"/>
</dbReference>
<dbReference type="OrthoDB" id="9810365at2"/>
<dbReference type="Proteomes" id="UP000187408">
    <property type="component" value="Unassembled WGS sequence"/>
</dbReference>
<dbReference type="GO" id="GO:0004823">
    <property type="term" value="F:leucine-tRNA ligase activity"/>
    <property type="evidence" value="ECO:0007669"/>
    <property type="project" value="UniProtKB-UniRule"/>
</dbReference>
<dbReference type="InterPro" id="IPR025709">
    <property type="entry name" value="Leu_tRNA-synth_edit"/>
</dbReference>
<evidence type="ECO:0000259" key="12">
    <source>
        <dbReference type="Pfam" id="PF08264"/>
    </source>
</evidence>
<feature type="binding site" evidence="9">
    <location>
        <position position="680"/>
    </location>
    <ligand>
        <name>ATP</name>
        <dbReference type="ChEBI" id="CHEBI:30616"/>
    </ligand>
</feature>
<organism evidence="14 15">
    <name type="scientific">Desulfurobacterium indicum</name>
    <dbReference type="NCBI Taxonomy" id="1914305"/>
    <lineage>
        <taxon>Bacteria</taxon>
        <taxon>Pseudomonadati</taxon>
        <taxon>Aquificota</taxon>
        <taxon>Aquificia</taxon>
        <taxon>Desulfurobacteriales</taxon>
        <taxon>Desulfurobacteriaceae</taxon>
        <taxon>Desulfurobacterium</taxon>
    </lineage>
</organism>
<dbReference type="GO" id="GO:0002161">
    <property type="term" value="F:aminoacyl-tRNA deacylase activity"/>
    <property type="evidence" value="ECO:0007669"/>
    <property type="project" value="InterPro"/>
</dbReference>
<dbReference type="SUPFAM" id="SSF52374">
    <property type="entry name" value="Nucleotidylyl transferase"/>
    <property type="match status" value="1"/>
</dbReference>
<evidence type="ECO:0000256" key="10">
    <source>
        <dbReference type="RuleBase" id="RU363035"/>
    </source>
</evidence>
<dbReference type="Pfam" id="PF00133">
    <property type="entry name" value="tRNA-synt_1"/>
    <property type="match status" value="3"/>
</dbReference>
<dbReference type="FunFam" id="3.40.50.620:FF:000100">
    <property type="entry name" value="probable leucine--tRNA ligase, mitochondrial"/>
    <property type="match status" value="1"/>
</dbReference>
<dbReference type="GO" id="GO:0006429">
    <property type="term" value="P:leucyl-tRNA aminoacylation"/>
    <property type="evidence" value="ECO:0007669"/>
    <property type="project" value="UniProtKB-UniRule"/>
</dbReference>
<feature type="domain" description="Aminoacyl-tRNA synthetase class Ia" evidence="11">
    <location>
        <begin position="10"/>
        <end position="215"/>
    </location>
</feature>
<proteinExistence type="inferred from homology"/>
<keyword evidence="4 9" id="KW-0547">Nucleotide-binding</keyword>
<evidence type="ECO:0000256" key="5">
    <source>
        <dbReference type="ARBA" id="ARBA00022840"/>
    </source>
</evidence>
<dbReference type="RefSeq" id="WP_076713138.1">
    <property type="nucleotide sequence ID" value="NZ_MOEN01000019.1"/>
</dbReference>
<feature type="short sequence motif" description="'KMSKS' region" evidence="9">
    <location>
        <begin position="677"/>
        <end position="681"/>
    </location>
</feature>
<reference evidence="14 15" key="1">
    <citation type="submission" date="2016-10" db="EMBL/GenBank/DDBJ databases">
        <title>Genome sequence of a sulfur-reducing bacterium Desulfurobacterium indicum K6013.</title>
        <authorList>
            <person name="Cao J."/>
            <person name="Shao Z."/>
            <person name="Alain K."/>
            <person name="Jebbar M."/>
        </authorList>
    </citation>
    <scope>NUCLEOTIDE SEQUENCE [LARGE SCALE GENOMIC DNA]</scope>
    <source>
        <strain evidence="14 15">K6013</strain>
    </source>
</reference>
<feature type="domain" description="Aminoacyl-tRNA synthetase class Ia" evidence="11">
    <location>
        <begin position="424"/>
        <end position="523"/>
    </location>
</feature>
<dbReference type="Pfam" id="PF08264">
    <property type="entry name" value="Anticodon_1"/>
    <property type="match status" value="1"/>
</dbReference>
<keyword evidence="2 9" id="KW-0963">Cytoplasm</keyword>
<feature type="domain" description="Leucyl-tRNA synthetase editing" evidence="13">
    <location>
        <begin position="220"/>
        <end position="411"/>
    </location>
</feature>
<feature type="short sequence motif" description="'HIGH' region" evidence="9">
    <location>
        <begin position="39"/>
        <end position="49"/>
    </location>
</feature>
<dbReference type="HAMAP" id="MF_00049_B">
    <property type="entry name" value="Leu_tRNA_synth_B"/>
    <property type="match status" value="1"/>
</dbReference>
<dbReference type="GO" id="GO:0005829">
    <property type="term" value="C:cytosol"/>
    <property type="evidence" value="ECO:0007669"/>
    <property type="project" value="TreeGrafter"/>
</dbReference>
<sequence length="917" mass="106507">MYDFKNIEEKWQKIWNEKNTFKSEADKKKKKYYVLEMFPYPSGKIHMGHVRNYTIGDVIARFKRMFGFNVIHPMGWDAFGLPAENAAINRGVHPKDWTLSNINYMKKELKRLGFSYDWDREIATCLPDYYKWNQWIFLRMLEKGIAYRAKTTVNWCPNCQTVLANEQVDEEGGCWRCGTTVEQKEIDSWYLKITNYAEELLKDLELLKGHWPDPVIEMQRNWIGKSTGAKIKFPIKESDRPESIDVIEVFTTRPDTLFGVTYLVLAPEHPLAEKLAKEEQKEKVKAFIEKMRRTEKRKRTTGELEKEGVFTGSYVIHPLTGEEIPVYLANFVLMDYGTGAVMSVPAHDQRDFEFAKKYNLPIKIVITPENEELLPETMEKAYEKHGIVVNSGKFNGMKSTDAKKAITEELEKKGLGGKTVQYRLRDWNISRQRYWGTPIPVIYCEKCGIVPVPNEELPVKLPENVEFTGEGNPLSKVESFVNTTCPKCGSPAKRETDTMDTFFDSSWYFLRYCSPKFEKAPFDTEKAEYWMVVDQYIGGIEHAVLHLLYSRFFTKVLRDLGLFKANETHRQYDFFKAGEPFQNLLTQGMVCKRWIKVKTALSVLNISESDDIEKLIEALGGKGETTGKTVGEFLSENRIGSGDNFLLVITHPEIKKYLENPEEILDNLVKEYGELSKMSKSKLNIVNPAEMIERYGADATRLYILFAAPPETEFEWKMEDIDGAYRFLRRVFTFVEENKNLFSKEIKNTELSKVGRDLRRKTHETLKKVTDEFNERFKFNTAIAAIMELFNAISRFKPEKEGDENALKEAIELLIIMLSPVTPHIAEEMWEMTGHKTLISTEKWPEVDEKALVKDEIELPIQINGKVRDRITVAPDIKEEELKKLVFEREKVKKYMEGKELKKFIYVKGRLINVVVK</sequence>
<accession>A0A1R1MKR7</accession>
<dbReference type="InterPro" id="IPR001412">
    <property type="entry name" value="aa-tRNA-synth_I_CS"/>
</dbReference>
<comment type="caution">
    <text evidence="14">The sequence shown here is derived from an EMBL/GenBank/DDBJ whole genome shotgun (WGS) entry which is preliminary data.</text>
</comment>
<dbReference type="InterPro" id="IPR009008">
    <property type="entry name" value="Val/Leu/Ile-tRNA-synth_edit"/>
</dbReference>
<comment type="catalytic activity">
    <reaction evidence="8 9">
        <text>tRNA(Leu) + L-leucine + ATP = L-leucyl-tRNA(Leu) + AMP + diphosphate</text>
        <dbReference type="Rhea" id="RHEA:11688"/>
        <dbReference type="Rhea" id="RHEA-COMP:9613"/>
        <dbReference type="Rhea" id="RHEA-COMP:9622"/>
        <dbReference type="ChEBI" id="CHEBI:30616"/>
        <dbReference type="ChEBI" id="CHEBI:33019"/>
        <dbReference type="ChEBI" id="CHEBI:57427"/>
        <dbReference type="ChEBI" id="CHEBI:78442"/>
        <dbReference type="ChEBI" id="CHEBI:78494"/>
        <dbReference type="ChEBI" id="CHEBI:456215"/>
        <dbReference type="EC" id="6.1.1.4"/>
    </reaction>
</comment>
<dbReference type="InterPro" id="IPR002300">
    <property type="entry name" value="aa-tRNA-synth_Ia"/>
</dbReference>
<evidence type="ECO:0000256" key="4">
    <source>
        <dbReference type="ARBA" id="ARBA00022741"/>
    </source>
</evidence>
<evidence type="ECO:0000256" key="3">
    <source>
        <dbReference type="ARBA" id="ARBA00022598"/>
    </source>
</evidence>
<keyword evidence="6 9" id="KW-0648">Protein biosynthesis</keyword>
<dbReference type="Gene3D" id="1.10.730.10">
    <property type="entry name" value="Isoleucyl-tRNA Synthetase, Domain 1"/>
    <property type="match status" value="2"/>
</dbReference>
<evidence type="ECO:0000256" key="1">
    <source>
        <dbReference type="ARBA" id="ARBA00005594"/>
    </source>
</evidence>
<evidence type="ECO:0000259" key="11">
    <source>
        <dbReference type="Pfam" id="PF00133"/>
    </source>
</evidence>
<evidence type="ECO:0000259" key="13">
    <source>
        <dbReference type="Pfam" id="PF13603"/>
    </source>
</evidence>
<evidence type="ECO:0000256" key="7">
    <source>
        <dbReference type="ARBA" id="ARBA00023146"/>
    </source>
</evidence>
<evidence type="ECO:0000313" key="15">
    <source>
        <dbReference type="Proteomes" id="UP000187408"/>
    </source>
</evidence>
<dbReference type="NCBIfam" id="TIGR00396">
    <property type="entry name" value="leuS_bact"/>
    <property type="match status" value="1"/>
</dbReference>
<dbReference type="Pfam" id="PF13603">
    <property type="entry name" value="tRNA-synt_1_2"/>
    <property type="match status" value="1"/>
</dbReference>
<dbReference type="AlphaFoldDB" id="A0A1R1MKR7"/>
<dbReference type="PRINTS" id="PR00985">
    <property type="entry name" value="TRNASYNTHLEU"/>
</dbReference>
<keyword evidence="3 9" id="KW-0436">Ligase</keyword>
<comment type="subcellular location">
    <subcellularLocation>
        <location evidence="9">Cytoplasm</location>
    </subcellularLocation>
</comment>
<dbReference type="SUPFAM" id="SSF47323">
    <property type="entry name" value="Anticodon-binding domain of a subclass of class I aminoacyl-tRNA synthetases"/>
    <property type="match status" value="1"/>
</dbReference>
<dbReference type="InterPro" id="IPR002302">
    <property type="entry name" value="Leu-tRNA-ligase"/>
</dbReference>